<proteinExistence type="predicted"/>
<dbReference type="AlphaFoldDB" id="A0A3A8N6U0"/>
<dbReference type="EMBL" id="RAWB01000767">
    <property type="protein sequence ID" value="RKH40138.1"/>
    <property type="molecule type" value="Genomic_DNA"/>
</dbReference>
<sequence>MPPAPVVMDDLPPSAARPLSFLRNGGGAAPAMDGPPAPGIVVDDLPPSAARALSFLRNGGA</sequence>
<organism evidence="1 2">
    <name type="scientific">Corallococcus llansteffanensis</name>
    <dbReference type="NCBI Taxonomy" id="2316731"/>
    <lineage>
        <taxon>Bacteria</taxon>
        <taxon>Pseudomonadati</taxon>
        <taxon>Myxococcota</taxon>
        <taxon>Myxococcia</taxon>
        <taxon>Myxococcales</taxon>
        <taxon>Cystobacterineae</taxon>
        <taxon>Myxococcaceae</taxon>
        <taxon>Corallococcus</taxon>
    </lineage>
</organism>
<accession>A0A3A8N6U0</accession>
<protein>
    <submittedName>
        <fullName evidence="1">DNA polymerase III subunit gamma/tau</fullName>
    </submittedName>
</protein>
<feature type="non-terminal residue" evidence="1">
    <location>
        <position position="61"/>
    </location>
</feature>
<name>A0A3A8N6U0_9BACT</name>
<evidence type="ECO:0000313" key="2">
    <source>
        <dbReference type="Proteomes" id="UP000272888"/>
    </source>
</evidence>
<gene>
    <name evidence="1" type="ORF">D7V93_39820</name>
</gene>
<dbReference type="Proteomes" id="UP000272888">
    <property type="component" value="Unassembled WGS sequence"/>
</dbReference>
<evidence type="ECO:0000313" key="1">
    <source>
        <dbReference type="EMBL" id="RKH40138.1"/>
    </source>
</evidence>
<comment type="caution">
    <text evidence="1">The sequence shown here is derived from an EMBL/GenBank/DDBJ whole genome shotgun (WGS) entry which is preliminary data.</text>
</comment>
<reference evidence="2" key="1">
    <citation type="submission" date="2018-09" db="EMBL/GenBank/DDBJ databases">
        <authorList>
            <person name="Livingstone P.G."/>
            <person name="Whitworth D.E."/>
        </authorList>
    </citation>
    <scope>NUCLEOTIDE SEQUENCE [LARGE SCALE GENOMIC DNA]</scope>
    <source>
        <strain evidence="2">CA051B</strain>
    </source>
</reference>
<keyword evidence="2" id="KW-1185">Reference proteome</keyword>